<dbReference type="InterPro" id="IPR039261">
    <property type="entry name" value="FNR_nucleotide-bd"/>
</dbReference>
<dbReference type="GO" id="GO:0050660">
    <property type="term" value="F:flavin adenine dinucleotide binding"/>
    <property type="evidence" value="ECO:0007669"/>
    <property type="project" value="TreeGrafter"/>
</dbReference>
<evidence type="ECO:0000313" key="21">
    <source>
        <dbReference type="EMBL" id="KAF2131283.1"/>
    </source>
</evidence>
<evidence type="ECO:0000259" key="19">
    <source>
        <dbReference type="PROSITE" id="PS50902"/>
    </source>
</evidence>
<evidence type="ECO:0000256" key="8">
    <source>
        <dbReference type="ARBA" id="ARBA00022827"/>
    </source>
</evidence>
<evidence type="ECO:0000256" key="10">
    <source>
        <dbReference type="ARBA" id="ARBA00022982"/>
    </source>
</evidence>
<dbReference type="PRINTS" id="PR00463">
    <property type="entry name" value="EP450I"/>
</dbReference>
<dbReference type="SUPFAM" id="SSF52218">
    <property type="entry name" value="Flavoproteins"/>
    <property type="match status" value="1"/>
</dbReference>
<dbReference type="InterPro" id="IPR017938">
    <property type="entry name" value="Riboflavin_synthase-like_b-brl"/>
</dbReference>
<dbReference type="AlphaFoldDB" id="A0A6A6AJ86"/>
<keyword evidence="9 17" id="KW-0521">NADP</keyword>
<dbReference type="PROSITE" id="PS00086">
    <property type="entry name" value="CYTOCHROME_P450"/>
    <property type="match status" value="1"/>
</dbReference>
<evidence type="ECO:0000256" key="16">
    <source>
        <dbReference type="ARBA" id="ARBA00049342"/>
    </source>
</evidence>
<dbReference type="InterPro" id="IPR023173">
    <property type="entry name" value="NADPH_Cyt_P450_Rdtase_alpha"/>
</dbReference>
<dbReference type="Pfam" id="PF00667">
    <property type="entry name" value="FAD_binding_1"/>
    <property type="match status" value="1"/>
</dbReference>
<dbReference type="GO" id="GO:0005506">
    <property type="term" value="F:iron ion binding"/>
    <property type="evidence" value="ECO:0007669"/>
    <property type="project" value="UniProtKB-UniRule"/>
</dbReference>
<dbReference type="PIRSF" id="PIRSF000209">
    <property type="entry name" value="Bifunctional_P450_P450R"/>
    <property type="match status" value="1"/>
</dbReference>
<sequence length="1068" mass="118839">MDPVTIPGPPGLPFLGNVADIDPENPTVSLCNLTDKYGPIWKFSMAGAERIVIASQALMDEVSDEERFSKVVAAALEQVRNGIHDGLFTAHGPREQNWGIAHRVLLPQLGPLAIRNMFDEMHDIASQLVLKWARHGPEPILATDDFTRLTLDTLALCAMDYRFNSYYSEHMHPFVEAMADFLKVSGDRARRDVVSQMFYRAETQKYWTDIELLRRTSQDVIDTRRKHPVEKKDLLNGMLNGVDPKTGEKMTEGSVIDNMITFLIAGHETTSGLLSFTFYYLLKNPAAYEQAQREVDEVVGKNPITVEHLTKLPYINAVLRESLRLSPTAPAISLTAKEDTVLGGKYPVKAGTPIVALFPKVHRDPLVYGEDAEEFRPERMLDEEFDRRNKEYPNCWKPFGNGMRACIGRPFAWQEALLVVTMLLQNFNFSMDDPSYQLHIKQTLTIKPKDFYMRAHLRNHISATNLERALSATTIDDSRSKANAPRTSAKATGKGKPMAIYYGSNTGTCEALANRLADDAASHGFKVDALGTLDAARENLPTDKPVVIITASYEGQPADNAAHFVNWVGTLKGTEMENVSYAVFGCGHRDWAKTFLKIPRTLDTSLKERGGTQIVEMGNTDAAQGDIFTDFETWEDKQLWPAMREKYGSAETEGEGSLEATIDVEVSTPRSSTLRQDVREARVEEVEVLSGSGVTEKRHIEISLPSGMTYSAGDYLALLPLNPKDNIHRAMRYFGLSWDSMLTITSAGPTTLPVDTPTSAMDVLGAYVELAQPASKRNVLALVDASRDESTQKELTRLAEEAFSEEITAKRVSVLDLLERFPSIRLPFGIFLKMQPPMRVRQYSISSSPLWNPNNVTLTYSVVDQPALSGQGRFVGVASNYLSNLAAGDKLHVSVRSSHQAFHLPKDSKSVPVIMIAAGTGLAPFRGFIQERAAQIAAGRSLAPALLFYGCRAPDSDLLYADLLKRWEQLGAVSLRCAFSRKPEESEGCKHVQDRLYHDRADIVKLFDDGAKLFVCGSRAVGDGVQETLIRMAKEVKKERYGQDVDDAQAREWFEGLRNERFATDVFA</sequence>
<keyword evidence="4 17" id="KW-0349">Heme</keyword>
<dbReference type="RefSeq" id="XP_033525670.1">
    <property type="nucleotide sequence ID" value="XM_033663471.1"/>
</dbReference>
<dbReference type="Pfam" id="PF00175">
    <property type="entry name" value="NAD_binding_1"/>
    <property type="match status" value="1"/>
</dbReference>
<dbReference type="EMBL" id="ML977502">
    <property type="protein sequence ID" value="KAF2131283.1"/>
    <property type="molecule type" value="Genomic_DNA"/>
</dbReference>
<keyword evidence="6 17" id="KW-0288">FMN</keyword>
<keyword evidence="11 17" id="KW-0560">Oxidoreductase</keyword>
<dbReference type="InterPro" id="IPR029039">
    <property type="entry name" value="Flavoprotein-like_sf"/>
</dbReference>
<dbReference type="FunFam" id="1.20.990.10:FF:000011">
    <property type="entry name" value="Bifunctional cytochrome P450/NADPH--P450 reductase"/>
    <property type="match status" value="1"/>
</dbReference>
<keyword evidence="14" id="KW-0511">Multifunctional enzyme</keyword>
<dbReference type="Pfam" id="PF00258">
    <property type="entry name" value="Flavodoxin_1"/>
    <property type="match status" value="1"/>
</dbReference>
<evidence type="ECO:0000259" key="20">
    <source>
        <dbReference type="PROSITE" id="PS51384"/>
    </source>
</evidence>
<keyword evidence="5 17" id="KW-0285">Flavoprotein</keyword>
<dbReference type="EC" id="1.6.2.4" evidence="17"/>
<accession>A0A6A6AJ86</accession>
<dbReference type="PROSITE" id="PS50902">
    <property type="entry name" value="FLAVODOXIN_LIKE"/>
    <property type="match status" value="1"/>
</dbReference>
<dbReference type="InterPro" id="IPR017927">
    <property type="entry name" value="FAD-bd_FR_type"/>
</dbReference>
<keyword evidence="22" id="KW-1185">Reference proteome</keyword>
<evidence type="ECO:0000256" key="3">
    <source>
        <dbReference type="ARBA" id="ARBA00022448"/>
    </source>
</evidence>
<evidence type="ECO:0000256" key="1">
    <source>
        <dbReference type="ARBA" id="ARBA00001971"/>
    </source>
</evidence>
<evidence type="ECO:0000256" key="12">
    <source>
        <dbReference type="ARBA" id="ARBA00023004"/>
    </source>
</evidence>
<dbReference type="FunFam" id="3.40.50.360:FF:000032">
    <property type="entry name" value="Bifunctional cytochrome P450/NADPH--P450 reductase"/>
    <property type="match status" value="1"/>
</dbReference>
<dbReference type="GO" id="GO:0070330">
    <property type="term" value="F:aromatase activity"/>
    <property type="evidence" value="ECO:0007669"/>
    <property type="project" value="UniProtKB-UniRule"/>
</dbReference>
<dbReference type="SUPFAM" id="SSF52343">
    <property type="entry name" value="Ferredoxin reductase-like, C-terminal NADP-linked domain"/>
    <property type="match status" value="1"/>
</dbReference>
<dbReference type="Gene3D" id="2.40.30.10">
    <property type="entry name" value="Translation factors"/>
    <property type="match status" value="1"/>
</dbReference>
<proteinExistence type="inferred from homology"/>
<keyword evidence="3 17" id="KW-0813">Transport</keyword>
<keyword evidence="7 17" id="KW-0479">Metal-binding</keyword>
<protein>
    <recommendedName>
        <fullName evidence="17">Bifunctional cytochrome P450/NADPH--P450 reductase</fullName>
    </recommendedName>
    <domain>
        <recommendedName>
            <fullName evidence="17">Cytochrome P450</fullName>
            <ecNumber evidence="17">1.14.14.1</ecNumber>
        </recommendedName>
    </domain>
    <domain>
        <recommendedName>
            <fullName evidence="17">NADPH--cytochrome P450 reductase</fullName>
            <ecNumber evidence="17">1.6.2.4</ecNumber>
        </recommendedName>
    </domain>
</protein>
<evidence type="ECO:0000256" key="14">
    <source>
        <dbReference type="ARBA" id="ARBA00023268"/>
    </source>
</evidence>
<comment type="similarity">
    <text evidence="2 17">In the N-terminal section; belongs to the cytochrome P450 family.</text>
</comment>
<dbReference type="GO" id="GO:0003958">
    <property type="term" value="F:NADPH-hemoprotein reductase activity"/>
    <property type="evidence" value="ECO:0007669"/>
    <property type="project" value="UniProtKB-UniRule"/>
</dbReference>
<name>A0A6A6AJ86_9PLEO</name>
<dbReference type="Gene3D" id="1.20.990.10">
    <property type="entry name" value="NADPH-cytochrome p450 Reductase, Chain A, domain 3"/>
    <property type="match status" value="1"/>
</dbReference>
<dbReference type="CDD" id="cd06206">
    <property type="entry name" value="bifunctional_CYPOR"/>
    <property type="match status" value="1"/>
</dbReference>
<comment type="cofactor">
    <cofactor evidence="1 17 18">
        <name>heme</name>
        <dbReference type="ChEBI" id="CHEBI:30413"/>
    </cofactor>
</comment>
<keyword evidence="10 17" id="KW-0249">Electron transport</keyword>
<keyword evidence="12 17" id="KW-0408">Iron</keyword>
<dbReference type="EC" id="1.14.14.1" evidence="17"/>
<dbReference type="InterPro" id="IPR023206">
    <property type="entry name" value="Bifunctional_P450_P450_red"/>
</dbReference>
<dbReference type="InterPro" id="IPR001128">
    <property type="entry name" value="Cyt_P450"/>
</dbReference>
<dbReference type="Gene3D" id="3.40.50.360">
    <property type="match status" value="1"/>
</dbReference>
<comment type="catalytic activity">
    <reaction evidence="15 17">
        <text>an organic molecule + reduced [NADPH--hemoprotein reductase] + O2 = an alcohol + oxidized [NADPH--hemoprotein reductase] + H2O + H(+)</text>
        <dbReference type="Rhea" id="RHEA:17149"/>
        <dbReference type="Rhea" id="RHEA-COMP:11964"/>
        <dbReference type="Rhea" id="RHEA-COMP:11965"/>
        <dbReference type="ChEBI" id="CHEBI:15377"/>
        <dbReference type="ChEBI" id="CHEBI:15378"/>
        <dbReference type="ChEBI" id="CHEBI:15379"/>
        <dbReference type="ChEBI" id="CHEBI:30879"/>
        <dbReference type="ChEBI" id="CHEBI:57618"/>
        <dbReference type="ChEBI" id="CHEBI:58210"/>
        <dbReference type="ChEBI" id="CHEBI:142491"/>
        <dbReference type="EC" id="1.14.14.1"/>
    </reaction>
</comment>
<dbReference type="InterPro" id="IPR008254">
    <property type="entry name" value="Flavodoxin/NO_synth"/>
</dbReference>
<dbReference type="Proteomes" id="UP000799771">
    <property type="component" value="Unassembled WGS sequence"/>
</dbReference>
<feature type="domain" description="FAD-binding FR-type" evidence="20">
    <location>
        <begin position="676"/>
        <end position="905"/>
    </location>
</feature>
<dbReference type="CDD" id="cd11068">
    <property type="entry name" value="CYP120A1"/>
    <property type="match status" value="1"/>
</dbReference>
<dbReference type="GO" id="GO:0005829">
    <property type="term" value="C:cytosol"/>
    <property type="evidence" value="ECO:0007669"/>
    <property type="project" value="TreeGrafter"/>
</dbReference>
<dbReference type="InterPro" id="IPR017972">
    <property type="entry name" value="Cyt_P450_CS"/>
</dbReference>
<comment type="cofactor">
    <cofactor evidence="17">
        <name>FAD</name>
        <dbReference type="ChEBI" id="CHEBI:57692"/>
    </cofactor>
    <cofactor evidence="17">
        <name>FMN</name>
        <dbReference type="ChEBI" id="CHEBI:58210"/>
    </cofactor>
</comment>
<organism evidence="21 22">
    <name type="scientific">Dothidotthia symphoricarpi CBS 119687</name>
    <dbReference type="NCBI Taxonomy" id="1392245"/>
    <lineage>
        <taxon>Eukaryota</taxon>
        <taxon>Fungi</taxon>
        <taxon>Dikarya</taxon>
        <taxon>Ascomycota</taxon>
        <taxon>Pezizomycotina</taxon>
        <taxon>Dothideomycetes</taxon>
        <taxon>Pleosporomycetidae</taxon>
        <taxon>Pleosporales</taxon>
        <taxon>Dothidotthiaceae</taxon>
        <taxon>Dothidotthia</taxon>
    </lineage>
</organism>
<dbReference type="OrthoDB" id="1470350at2759"/>
<keyword evidence="8 17" id="KW-0274">FAD</keyword>
<evidence type="ECO:0000256" key="7">
    <source>
        <dbReference type="ARBA" id="ARBA00022723"/>
    </source>
</evidence>
<dbReference type="Pfam" id="PF00067">
    <property type="entry name" value="p450"/>
    <property type="match status" value="1"/>
</dbReference>
<dbReference type="SUPFAM" id="SSF63380">
    <property type="entry name" value="Riboflavin synthase domain-like"/>
    <property type="match status" value="1"/>
</dbReference>
<dbReference type="InterPro" id="IPR001433">
    <property type="entry name" value="OxRdtase_FAD/NAD-bd"/>
</dbReference>
<dbReference type="GO" id="GO:0010181">
    <property type="term" value="F:FMN binding"/>
    <property type="evidence" value="ECO:0007669"/>
    <property type="project" value="UniProtKB-UniRule"/>
</dbReference>
<dbReference type="PRINTS" id="PR00385">
    <property type="entry name" value="P450"/>
</dbReference>
<dbReference type="FunFam" id="1.10.630.10:FF:000040">
    <property type="entry name" value="Bifunctional cytochrome P450/NADPH--P450 reductase"/>
    <property type="match status" value="1"/>
</dbReference>
<evidence type="ECO:0000256" key="15">
    <source>
        <dbReference type="ARBA" id="ARBA00047827"/>
    </source>
</evidence>
<evidence type="ECO:0000256" key="2">
    <source>
        <dbReference type="ARBA" id="ARBA00010018"/>
    </source>
</evidence>
<comment type="catalytic activity">
    <reaction evidence="16 17">
        <text>2 oxidized [cytochrome P450] + NADPH = 2 reduced [cytochrome P450] + NADP(+) + H(+)</text>
        <dbReference type="Rhea" id="RHEA:24040"/>
        <dbReference type="Rhea" id="RHEA-COMP:14627"/>
        <dbReference type="Rhea" id="RHEA-COMP:14628"/>
        <dbReference type="ChEBI" id="CHEBI:15378"/>
        <dbReference type="ChEBI" id="CHEBI:55376"/>
        <dbReference type="ChEBI" id="CHEBI:57783"/>
        <dbReference type="ChEBI" id="CHEBI:58349"/>
        <dbReference type="ChEBI" id="CHEBI:60344"/>
        <dbReference type="EC" id="1.6.2.4"/>
    </reaction>
</comment>
<dbReference type="GeneID" id="54403903"/>
<evidence type="ECO:0000256" key="11">
    <source>
        <dbReference type="ARBA" id="ARBA00023002"/>
    </source>
</evidence>
<dbReference type="GO" id="GO:0020037">
    <property type="term" value="F:heme binding"/>
    <property type="evidence" value="ECO:0007669"/>
    <property type="project" value="UniProtKB-UniRule"/>
</dbReference>
<evidence type="ECO:0000256" key="4">
    <source>
        <dbReference type="ARBA" id="ARBA00022617"/>
    </source>
</evidence>
<evidence type="ECO:0000313" key="22">
    <source>
        <dbReference type="Proteomes" id="UP000799771"/>
    </source>
</evidence>
<dbReference type="FunFam" id="2.40.30.10:FF:000198">
    <property type="entry name" value="Bifunctional cytochrome P450/NADPH--P450 reductase"/>
    <property type="match status" value="1"/>
</dbReference>
<gene>
    <name evidence="21" type="ORF">P153DRAFT_286484</name>
</gene>
<evidence type="ECO:0000256" key="9">
    <source>
        <dbReference type="ARBA" id="ARBA00022857"/>
    </source>
</evidence>
<dbReference type="PANTHER" id="PTHR19384">
    <property type="entry name" value="NITRIC OXIDE SYNTHASE-RELATED"/>
    <property type="match status" value="1"/>
</dbReference>
<evidence type="ECO:0000256" key="6">
    <source>
        <dbReference type="ARBA" id="ARBA00022643"/>
    </source>
</evidence>
<evidence type="ECO:0000256" key="5">
    <source>
        <dbReference type="ARBA" id="ARBA00022630"/>
    </source>
</evidence>
<reference evidence="21" key="1">
    <citation type="journal article" date="2020" name="Stud. Mycol.">
        <title>101 Dothideomycetes genomes: a test case for predicting lifestyles and emergence of pathogens.</title>
        <authorList>
            <person name="Haridas S."/>
            <person name="Albert R."/>
            <person name="Binder M."/>
            <person name="Bloem J."/>
            <person name="Labutti K."/>
            <person name="Salamov A."/>
            <person name="Andreopoulos B."/>
            <person name="Baker S."/>
            <person name="Barry K."/>
            <person name="Bills G."/>
            <person name="Bluhm B."/>
            <person name="Cannon C."/>
            <person name="Castanera R."/>
            <person name="Culley D."/>
            <person name="Daum C."/>
            <person name="Ezra D."/>
            <person name="Gonzalez J."/>
            <person name="Henrissat B."/>
            <person name="Kuo A."/>
            <person name="Liang C."/>
            <person name="Lipzen A."/>
            <person name="Lutzoni F."/>
            <person name="Magnuson J."/>
            <person name="Mondo S."/>
            <person name="Nolan M."/>
            <person name="Ohm R."/>
            <person name="Pangilinan J."/>
            <person name="Park H.-J."/>
            <person name="Ramirez L."/>
            <person name="Alfaro M."/>
            <person name="Sun H."/>
            <person name="Tritt A."/>
            <person name="Yoshinaga Y."/>
            <person name="Zwiers L.-H."/>
            <person name="Turgeon B."/>
            <person name="Goodwin S."/>
            <person name="Spatafora J."/>
            <person name="Crous P."/>
            <person name="Grigoriev I."/>
        </authorList>
    </citation>
    <scope>NUCLEOTIDE SEQUENCE</scope>
    <source>
        <strain evidence="21">CBS 119687</strain>
    </source>
</reference>
<evidence type="ECO:0000256" key="18">
    <source>
        <dbReference type="PIRSR" id="PIRSR000209-1"/>
    </source>
</evidence>
<feature type="binding site" description="axial binding residue" evidence="18">
    <location>
        <position position="406"/>
    </location>
    <ligand>
        <name>heme</name>
        <dbReference type="ChEBI" id="CHEBI:30413"/>
    </ligand>
    <ligandPart>
        <name>Fe</name>
        <dbReference type="ChEBI" id="CHEBI:18248"/>
    </ligandPart>
</feature>
<dbReference type="InterPro" id="IPR036396">
    <property type="entry name" value="Cyt_P450_sf"/>
</dbReference>
<feature type="domain" description="Flavodoxin-like" evidence="19">
    <location>
        <begin position="498"/>
        <end position="639"/>
    </location>
</feature>
<dbReference type="FunFam" id="3.40.50.80:FF:000031">
    <property type="entry name" value="Bifunctional cytochrome P450/NADPH--P450 reductase"/>
    <property type="match status" value="1"/>
</dbReference>
<evidence type="ECO:0000256" key="17">
    <source>
        <dbReference type="PIRNR" id="PIRNR000209"/>
    </source>
</evidence>
<dbReference type="Gene3D" id="3.40.50.80">
    <property type="entry name" value="Nucleotide-binding domain of ferredoxin-NADP reductase (FNR) module"/>
    <property type="match status" value="1"/>
</dbReference>
<keyword evidence="13 17" id="KW-0503">Monooxygenase</keyword>
<dbReference type="InterPro" id="IPR003097">
    <property type="entry name" value="CysJ-like_FAD-binding"/>
</dbReference>
<dbReference type="SUPFAM" id="SSF48264">
    <property type="entry name" value="Cytochrome P450"/>
    <property type="match status" value="1"/>
</dbReference>
<dbReference type="InterPro" id="IPR002401">
    <property type="entry name" value="Cyt_P450_E_grp-I"/>
</dbReference>
<dbReference type="Gene3D" id="1.10.630.10">
    <property type="entry name" value="Cytochrome P450"/>
    <property type="match status" value="1"/>
</dbReference>
<evidence type="ECO:0000256" key="13">
    <source>
        <dbReference type="ARBA" id="ARBA00023033"/>
    </source>
</evidence>
<dbReference type="PROSITE" id="PS51384">
    <property type="entry name" value="FAD_FR"/>
    <property type="match status" value="1"/>
</dbReference>
<dbReference type="PANTHER" id="PTHR19384:SF127">
    <property type="entry name" value="BIFUNCTIONAL CYTOCHROME P450_NADPH--P450 REDUCTASE"/>
    <property type="match status" value="1"/>
</dbReference>